<name>A0A1H8DEC3_9ACTN</name>
<feature type="compositionally biased region" description="Low complexity" evidence="3">
    <location>
        <begin position="153"/>
        <end position="171"/>
    </location>
</feature>
<reference evidence="5 6" key="1">
    <citation type="submission" date="2016-10" db="EMBL/GenBank/DDBJ databases">
        <authorList>
            <person name="de Groot N.N."/>
        </authorList>
    </citation>
    <scope>NUCLEOTIDE SEQUENCE [LARGE SCALE GENOMIC DNA]</scope>
    <source>
        <strain evidence="5 6">DSM 43357</strain>
    </source>
</reference>
<dbReference type="SMART" id="SM00829">
    <property type="entry name" value="PKS_ER"/>
    <property type="match status" value="1"/>
</dbReference>
<dbReference type="InterPro" id="IPR036291">
    <property type="entry name" value="NAD(P)-bd_dom_sf"/>
</dbReference>
<dbReference type="InterPro" id="IPR013154">
    <property type="entry name" value="ADH-like_N"/>
</dbReference>
<dbReference type="RefSeq" id="WP_218154129.1">
    <property type="nucleotide sequence ID" value="NZ_FOBF01000021.1"/>
</dbReference>
<proteinExistence type="predicted"/>
<evidence type="ECO:0000259" key="4">
    <source>
        <dbReference type="SMART" id="SM00829"/>
    </source>
</evidence>
<dbReference type="InterPro" id="IPR020843">
    <property type="entry name" value="ER"/>
</dbReference>
<gene>
    <name evidence="5" type="ORF">SAMN05660976_06689</name>
</gene>
<feature type="domain" description="Enoyl reductase (ER)" evidence="4">
    <location>
        <begin position="10"/>
        <end position="353"/>
    </location>
</feature>
<dbReference type="PANTHER" id="PTHR48106:SF18">
    <property type="entry name" value="QUINONE OXIDOREDUCTASE PIG3"/>
    <property type="match status" value="1"/>
</dbReference>
<evidence type="ECO:0000256" key="2">
    <source>
        <dbReference type="ARBA" id="ARBA00023002"/>
    </source>
</evidence>
<dbReference type="Pfam" id="PF08240">
    <property type="entry name" value="ADH_N"/>
    <property type="match status" value="1"/>
</dbReference>
<accession>A0A1H8DEC3</accession>
<feature type="region of interest" description="Disordered" evidence="3">
    <location>
        <begin position="137"/>
        <end position="180"/>
    </location>
</feature>
<dbReference type="PANTHER" id="PTHR48106">
    <property type="entry name" value="QUINONE OXIDOREDUCTASE PIG3-RELATED"/>
    <property type="match status" value="1"/>
</dbReference>
<keyword evidence="2" id="KW-0560">Oxidoreductase</keyword>
<dbReference type="Proteomes" id="UP000198953">
    <property type="component" value="Unassembled WGS sequence"/>
</dbReference>
<evidence type="ECO:0000313" key="6">
    <source>
        <dbReference type="Proteomes" id="UP000198953"/>
    </source>
</evidence>
<protein>
    <submittedName>
        <fullName evidence="5">NADPH:quinone reductase</fullName>
    </submittedName>
</protein>
<organism evidence="5 6">
    <name type="scientific">Nonomuraea pusilla</name>
    <dbReference type="NCBI Taxonomy" id="46177"/>
    <lineage>
        <taxon>Bacteria</taxon>
        <taxon>Bacillati</taxon>
        <taxon>Actinomycetota</taxon>
        <taxon>Actinomycetes</taxon>
        <taxon>Streptosporangiales</taxon>
        <taxon>Streptosporangiaceae</taxon>
        <taxon>Nonomuraea</taxon>
    </lineage>
</organism>
<evidence type="ECO:0000256" key="3">
    <source>
        <dbReference type="SAM" id="MobiDB-lite"/>
    </source>
</evidence>
<dbReference type="AlphaFoldDB" id="A0A1H8DEC3"/>
<dbReference type="EMBL" id="FOBF01000021">
    <property type="protein sequence ID" value="SEN04878.1"/>
    <property type="molecule type" value="Genomic_DNA"/>
</dbReference>
<dbReference type="SUPFAM" id="SSF51735">
    <property type="entry name" value="NAD(P)-binding Rossmann-fold domains"/>
    <property type="match status" value="1"/>
</dbReference>
<dbReference type="GO" id="GO:0016651">
    <property type="term" value="F:oxidoreductase activity, acting on NAD(P)H"/>
    <property type="evidence" value="ECO:0007669"/>
    <property type="project" value="TreeGrafter"/>
</dbReference>
<dbReference type="InterPro" id="IPR011032">
    <property type="entry name" value="GroES-like_sf"/>
</dbReference>
<dbReference type="Pfam" id="PF00107">
    <property type="entry name" value="ADH_zinc_N"/>
    <property type="match status" value="1"/>
</dbReference>
<keyword evidence="1" id="KW-0521">NADP</keyword>
<evidence type="ECO:0000313" key="5">
    <source>
        <dbReference type="EMBL" id="SEN04878.1"/>
    </source>
</evidence>
<dbReference type="Gene3D" id="3.90.180.10">
    <property type="entry name" value="Medium-chain alcohol dehydrogenases, catalytic domain"/>
    <property type="match status" value="2"/>
</dbReference>
<dbReference type="STRING" id="46177.SAMN05660976_06689"/>
<dbReference type="SUPFAM" id="SSF50129">
    <property type="entry name" value="GroES-like"/>
    <property type="match status" value="1"/>
</dbReference>
<keyword evidence="6" id="KW-1185">Reference proteome</keyword>
<evidence type="ECO:0000256" key="1">
    <source>
        <dbReference type="ARBA" id="ARBA00022857"/>
    </source>
</evidence>
<dbReference type="GO" id="GO:0070402">
    <property type="term" value="F:NADPH binding"/>
    <property type="evidence" value="ECO:0007669"/>
    <property type="project" value="TreeGrafter"/>
</dbReference>
<dbReference type="InterPro" id="IPR013149">
    <property type="entry name" value="ADH-like_C"/>
</dbReference>
<sequence length="355" mass="35464">MRAIVMHRTGGPETLGVEDVPRPTAGAGQVVVRVLAIAASYTETRVRAGVLPFPLSLPVVPGAEVAGEVVEIGEGADPGLLGRLVVGVTGGVGAYAEYAAMPAAMACPVPEGVRPEEAVAAAAPAALAHALLHRARLRPGHPGGESTPPPAGGEPVPGETAGESGRTAGEPLPGGAGGETVLVEAGGGSVGGYLVLHAKEFGAGTVVATAGAEPKRRRAAELGADVVLDHGDPGWPEALPPVDVVFDSIGGATAARVLESVTPGTGRILSYGLLSGEPAAVTGADLVRTGVTLAGCGGPAWAAEVFGTHYPAALVRLGEGRTRAFVEDALPLEQAAEAHRRLESRTPLGRLLLIP</sequence>